<dbReference type="InterPro" id="IPR013249">
    <property type="entry name" value="RNA_pol_sigma70_r4_t2"/>
</dbReference>
<keyword evidence="9" id="KW-1185">Reference proteome</keyword>
<dbReference type="OrthoDB" id="5950941at2"/>
<dbReference type="NCBIfam" id="TIGR02937">
    <property type="entry name" value="sigma70-ECF"/>
    <property type="match status" value="1"/>
</dbReference>
<dbReference type="GO" id="GO:0006352">
    <property type="term" value="P:DNA-templated transcription initiation"/>
    <property type="evidence" value="ECO:0007669"/>
    <property type="project" value="InterPro"/>
</dbReference>
<evidence type="ECO:0000256" key="1">
    <source>
        <dbReference type="ARBA" id="ARBA00010641"/>
    </source>
</evidence>
<dbReference type="GO" id="GO:0016987">
    <property type="term" value="F:sigma factor activity"/>
    <property type="evidence" value="ECO:0007669"/>
    <property type="project" value="UniProtKB-KW"/>
</dbReference>
<dbReference type="SUPFAM" id="SSF88946">
    <property type="entry name" value="Sigma2 domain of RNA polymerase sigma factors"/>
    <property type="match status" value="1"/>
</dbReference>
<organism evidence="8 9">
    <name type="scientific">Ahniella affigens</name>
    <dbReference type="NCBI Taxonomy" id="2021234"/>
    <lineage>
        <taxon>Bacteria</taxon>
        <taxon>Pseudomonadati</taxon>
        <taxon>Pseudomonadota</taxon>
        <taxon>Gammaproteobacteria</taxon>
        <taxon>Lysobacterales</taxon>
        <taxon>Rhodanobacteraceae</taxon>
        <taxon>Ahniella</taxon>
    </lineage>
</organism>
<evidence type="ECO:0008006" key="10">
    <source>
        <dbReference type="Google" id="ProtNLM"/>
    </source>
</evidence>
<dbReference type="Gene3D" id="1.10.1740.10">
    <property type="match status" value="1"/>
</dbReference>
<protein>
    <recommendedName>
        <fullName evidence="10">Sigma-70 family RNA polymerase sigma factor</fullName>
    </recommendedName>
</protein>
<gene>
    <name evidence="8" type="ORF">C7S18_20230</name>
</gene>
<evidence type="ECO:0000256" key="2">
    <source>
        <dbReference type="ARBA" id="ARBA00023015"/>
    </source>
</evidence>
<dbReference type="EMBL" id="CP027860">
    <property type="protein sequence ID" value="AVP99355.1"/>
    <property type="molecule type" value="Genomic_DNA"/>
</dbReference>
<dbReference type="Pfam" id="PF08281">
    <property type="entry name" value="Sigma70_r4_2"/>
    <property type="match status" value="1"/>
</dbReference>
<feature type="domain" description="RNA polymerase sigma factor 70 region 4 type 2" evidence="7">
    <location>
        <begin position="116"/>
        <end position="166"/>
    </location>
</feature>
<keyword evidence="3" id="KW-0731">Sigma factor</keyword>
<evidence type="ECO:0000256" key="5">
    <source>
        <dbReference type="ARBA" id="ARBA00023163"/>
    </source>
</evidence>
<reference evidence="8 9" key="1">
    <citation type="submission" date="2018-03" db="EMBL/GenBank/DDBJ databases">
        <title>Ahniella affigens gen. nov., sp. nov., a gammaproteobacterium isolated from sandy soil near a stream.</title>
        <authorList>
            <person name="Ko Y."/>
            <person name="Kim J.-H."/>
        </authorList>
    </citation>
    <scope>NUCLEOTIDE SEQUENCE [LARGE SCALE GENOMIC DNA]</scope>
    <source>
        <strain evidence="8 9">D13</strain>
    </source>
</reference>
<dbReference type="InterPro" id="IPR014284">
    <property type="entry name" value="RNA_pol_sigma-70_dom"/>
</dbReference>
<dbReference type="Proteomes" id="UP000241074">
    <property type="component" value="Chromosome"/>
</dbReference>
<evidence type="ECO:0000313" key="8">
    <source>
        <dbReference type="EMBL" id="AVP99355.1"/>
    </source>
</evidence>
<reference evidence="8 9" key="2">
    <citation type="submission" date="2018-03" db="EMBL/GenBank/DDBJ databases">
        <authorList>
            <person name="Keele B.F."/>
        </authorList>
    </citation>
    <scope>NUCLEOTIDE SEQUENCE [LARGE SCALE GENOMIC DNA]</scope>
    <source>
        <strain evidence="8 9">D13</strain>
    </source>
</reference>
<sequence length="181" mass="20584">MPDSRQAQLTALLAQFGQRLRVLVEQHCGRGQGLDPDDIEQEVRIKLWRTLESDKKVEFPASYIQRVVVTTVVDALRRVENRPTEDLADTDEADLDPTLAQAPNPELEARADEWRKRLLAEIHELPERRRLPVKLAIQGFTADEIARLLGISIASAQQLSYRGIEELKDRLRARGGENIDD</sequence>
<accession>A0A2P1PWZ4</accession>
<dbReference type="PANTHER" id="PTHR43133">
    <property type="entry name" value="RNA POLYMERASE ECF-TYPE SIGMA FACTO"/>
    <property type="match status" value="1"/>
</dbReference>
<dbReference type="InterPro" id="IPR013325">
    <property type="entry name" value="RNA_pol_sigma_r2"/>
</dbReference>
<comment type="similarity">
    <text evidence="1">Belongs to the sigma-70 factor family. ECF subfamily.</text>
</comment>
<feature type="domain" description="RNA polymerase sigma-70 region 2" evidence="6">
    <location>
        <begin position="17"/>
        <end position="78"/>
    </location>
</feature>
<keyword evidence="5" id="KW-0804">Transcription</keyword>
<dbReference type="PANTHER" id="PTHR43133:SF8">
    <property type="entry name" value="RNA POLYMERASE SIGMA FACTOR HI_1459-RELATED"/>
    <property type="match status" value="1"/>
</dbReference>
<dbReference type="InterPro" id="IPR039425">
    <property type="entry name" value="RNA_pol_sigma-70-like"/>
</dbReference>
<keyword evidence="4" id="KW-0238">DNA-binding</keyword>
<dbReference type="KEGG" id="xba:C7S18_20230"/>
<name>A0A2P1PWZ4_9GAMM</name>
<dbReference type="InterPro" id="IPR036388">
    <property type="entry name" value="WH-like_DNA-bd_sf"/>
</dbReference>
<dbReference type="Pfam" id="PF04542">
    <property type="entry name" value="Sigma70_r2"/>
    <property type="match status" value="1"/>
</dbReference>
<dbReference type="Gene3D" id="1.10.10.10">
    <property type="entry name" value="Winged helix-like DNA-binding domain superfamily/Winged helix DNA-binding domain"/>
    <property type="match status" value="1"/>
</dbReference>
<dbReference type="GO" id="GO:0003677">
    <property type="term" value="F:DNA binding"/>
    <property type="evidence" value="ECO:0007669"/>
    <property type="project" value="UniProtKB-KW"/>
</dbReference>
<keyword evidence="2" id="KW-0805">Transcription regulation</keyword>
<evidence type="ECO:0000256" key="4">
    <source>
        <dbReference type="ARBA" id="ARBA00023125"/>
    </source>
</evidence>
<evidence type="ECO:0000313" key="9">
    <source>
        <dbReference type="Proteomes" id="UP000241074"/>
    </source>
</evidence>
<dbReference type="RefSeq" id="WP_106893273.1">
    <property type="nucleotide sequence ID" value="NZ_CP027860.1"/>
</dbReference>
<dbReference type="InterPro" id="IPR013324">
    <property type="entry name" value="RNA_pol_sigma_r3/r4-like"/>
</dbReference>
<evidence type="ECO:0000259" key="7">
    <source>
        <dbReference type="Pfam" id="PF08281"/>
    </source>
</evidence>
<dbReference type="InterPro" id="IPR007627">
    <property type="entry name" value="RNA_pol_sigma70_r2"/>
</dbReference>
<dbReference type="AlphaFoldDB" id="A0A2P1PWZ4"/>
<evidence type="ECO:0000259" key="6">
    <source>
        <dbReference type="Pfam" id="PF04542"/>
    </source>
</evidence>
<proteinExistence type="inferred from homology"/>
<evidence type="ECO:0000256" key="3">
    <source>
        <dbReference type="ARBA" id="ARBA00023082"/>
    </source>
</evidence>
<dbReference type="SUPFAM" id="SSF88659">
    <property type="entry name" value="Sigma3 and sigma4 domains of RNA polymerase sigma factors"/>
    <property type="match status" value="1"/>
</dbReference>